<dbReference type="NCBIfam" id="TIGR04456">
    <property type="entry name" value="LruC_dom"/>
    <property type="match status" value="1"/>
</dbReference>
<dbReference type="Proteomes" id="UP000678679">
    <property type="component" value="Chromosome 1"/>
</dbReference>
<organism evidence="3 4">
    <name type="scientific">Flammeovirga yaeyamensis</name>
    <dbReference type="NCBI Taxonomy" id="367791"/>
    <lineage>
        <taxon>Bacteria</taxon>
        <taxon>Pseudomonadati</taxon>
        <taxon>Bacteroidota</taxon>
        <taxon>Cytophagia</taxon>
        <taxon>Cytophagales</taxon>
        <taxon>Flammeovirgaceae</taxon>
        <taxon>Flammeovirga</taxon>
    </lineage>
</organism>
<evidence type="ECO:0000256" key="1">
    <source>
        <dbReference type="SAM" id="MobiDB-lite"/>
    </source>
</evidence>
<proteinExistence type="predicted"/>
<dbReference type="InterPro" id="IPR031025">
    <property type="entry name" value="LruC_dom"/>
</dbReference>
<dbReference type="AlphaFoldDB" id="A0AAX1N8F0"/>
<dbReference type="InterPro" id="IPR032295">
    <property type="entry name" value="DUF4842"/>
</dbReference>
<protein>
    <submittedName>
        <fullName evidence="3">LruC domain-containing protein</fullName>
    </submittedName>
</protein>
<gene>
    <name evidence="3" type="ORF">KMW28_00310</name>
</gene>
<feature type="compositionally biased region" description="Basic and acidic residues" evidence="1">
    <location>
        <begin position="647"/>
        <end position="659"/>
    </location>
</feature>
<dbReference type="PROSITE" id="PS51257">
    <property type="entry name" value="PROKAR_LIPOPROTEIN"/>
    <property type="match status" value="1"/>
</dbReference>
<evidence type="ECO:0000313" key="4">
    <source>
        <dbReference type="Proteomes" id="UP000678679"/>
    </source>
</evidence>
<dbReference type="EMBL" id="CP076132">
    <property type="protein sequence ID" value="QWG02063.1"/>
    <property type="molecule type" value="Genomic_DNA"/>
</dbReference>
<feature type="domain" description="DUF4842" evidence="2">
    <location>
        <begin position="453"/>
        <end position="643"/>
    </location>
</feature>
<reference evidence="3 4" key="1">
    <citation type="submission" date="2021-05" db="EMBL/GenBank/DDBJ databases">
        <title>Comparative genomic studies on the polysaccharide-degrading batcterial strains of the Flammeovirga genus.</title>
        <authorList>
            <person name="Zewei F."/>
            <person name="Zheng Z."/>
            <person name="Yu L."/>
            <person name="Ruyue G."/>
            <person name="Yanhong M."/>
            <person name="Yuanyuan C."/>
            <person name="Jingyan G."/>
            <person name="Wenjun H."/>
        </authorList>
    </citation>
    <scope>NUCLEOTIDE SEQUENCE [LARGE SCALE GENOMIC DNA]</scope>
    <source>
        <strain evidence="3 4">NBRC:100898</strain>
    </source>
</reference>
<feature type="region of interest" description="Disordered" evidence="1">
    <location>
        <begin position="639"/>
        <end position="659"/>
    </location>
</feature>
<dbReference type="SUPFAM" id="SSF63829">
    <property type="entry name" value="Calcium-dependent phosphotriesterase"/>
    <property type="match status" value="1"/>
</dbReference>
<dbReference type="Pfam" id="PF16130">
    <property type="entry name" value="DUF4842"/>
    <property type="match status" value="1"/>
</dbReference>
<dbReference type="KEGG" id="fya:KMW28_00310"/>
<evidence type="ECO:0000259" key="2">
    <source>
        <dbReference type="Pfam" id="PF16130"/>
    </source>
</evidence>
<name>A0AAX1N8F0_9BACT</name>
<accession>A0AAX1N8F0</accession>
<evidence type="ECO:0000313" key="3">
    <source>
        <dbReference type="EMBL" id="QWG02063.1"/>
    </source>
</evidence>
<keyword evidence="4" id="KW-1185">Reference proteome</keyword>
<dbReference type="RefSeq" id="WP_169665793.1">
    <property type="nucleotide sequence ID" value="NZ_CP076132.1"/>
</dbReference>
<sequence length="659" mass="73009">MNKIIYLFIISSTFIFSSCVKDLDNQEAPSTPDVSTNFSEIDIPFGFNFNTSKRVALKIKSTNFVNDIIYSYYFLDDGNNKVKLGSGFFNGEEEFTTFISLPTYVKDIYVQKNAAELQWVQKINIVGEYAYVAFNVLSKLDKTFSRVTASSNQRGATVCEDYLVATNGKGKSFTIHQENNYSITDYADIEAKSWAMAYDQENNIMYYDVKGKLYKRTLGTSTSTLITTINTSYAGLNDGYPRMTFKDGMLYIGGNGDYAILDAQTGNTLKNISVTNFPNNKNGGGDLVFDSEGDLYQACSGGLYRLEMNADTTVYNAVRLSADDFPYYLTGIAIDRFDYIYASTNESNSKIIKLDKQDGSFAIVDTLNRTCNDLAAFICDDDDFAGQDSDGDGVNDGFDEYPNDPDLAFNNYIPGTNGFGSYAFEDYYPVVGDYDFNDVIVNYRHNSITNANNLVVKLESKYIAKSVNASFNSGFAIEFPIKLDSIANVTGSTLTSGIVTLNAKGTETGVSNDKPVVVVFDNQNSIVTGGEIKTSGEMDMVMTFTQPITTGLINFENLNPFIFVNERSREVHLSGKLPTQKFDANNFTSGDDIGSFKTSTNHPWALSIAHTFHPPKENIDITNAYNNFSAFATSGGTSNTNWYTDDTGNRNEENIHLDN</sequence>